<gene>
    <name evidence="2" type="ORF">B0I36DRAFT_415534</name>
</gene>
<name>A0A9P8Y016_9PEZI</name>
<accession>A0A9P8Y016</accession>
<evidence type="ECO:0000313" key="2">
    <source>
        <dbReference type="EMBL" id="KAH7024337.1"/>
    </source>
</evidence>
<feature type="compositionally biased region" description="Low complexity" evidence="1">
    <location>
        <begin position="78"/>
        <end position="89"/>
    </location>
</feature>
<dbReference type="GeneID" id="70191587"/>
<dbReference type="RefSeq" id="XP_046007885.1">
    <property type="nucleotide sequence ID" value="XM_046162041.1"/>
</dbReference>
<comment type="caution">
    <text evidence="2">The sequence shown here is derived from an EMBL/GenBank/DDBJ whole genome shotgun (WGS) entry which is preliminary data.</text>
</comment>
<dbReference type="EMBL" id="JAGTJQ010000009">
    <property type="protein sequence ID" value="KAH7024337.1"/>
    <property type="molecule type" value="Genomic_DNA"/>
</dbReference>
<keyword evidence="3" id="KW-1185">Reference proteome</keyword>
<dbReference type="Proteomes" id="UP000756346">
    <property type="component" value="Unassembled WGS sequence"/>
</dbReference>
<dbReference type="AlphaFoldDB" id="A0A9P8Y016"/>
<evidence type="ECO:0000256" key="1">
    <source>
        <dbReference type="SAM" id="MobiDB-lite"/>
    </source>
</evidence>
<proteinExistence type="predicted"/>
<sequence>MDAGARGLLALAAGVVGVRGGRAWWATRTTRATSARVRVRDCSSAPAMDGAPHFPSLVVDEDLAPGSCLPAPDPAAAPAPASSPAEASATNDTQNHTRPPKRQTPSKTLPPAVSPNCAALDLVDHYLRRAFRAPFNPQPQRVDHLINRNQISTSVQVFSYSLSRGGRAREHSLV</sequence>
<feature type="region of interest" description="Disordered" evidence="1">
    <location>
        <begin position="65"/>
        <end position="114"/>
    </location>
</feature>
<organism evidence="2 3">
    <name type="scientific">Microdochium trichocladiopsis</name>
    <dbReference type="NCBI Taxonomy" id="1682393"/>
    <lineage>
        <taxon>Eukaryota</taxon>
        <taxon>Fungi</taxon>
        <taxon>Dikarya</taxon>
        <taxon>Ascomycota</taxon>
        <taxon>Pezizomycotina</taxon>
        <taxon>Sordariomycetes</taxon>
        <taxon>Xylariomycetidae</taxon>
        <taxon>Xylariales</taxon>
        <taxon>Microdochiaceae</taxon>
        <taxon>Microdochium</taxon>
    </lineage>
</organism>
<protein>
    <submittedName>
        <fullName evidence="2">Uncharacterized protein</fullName>
    </submittedName>
</protein>
<feature type="compositionally biased region" description="Polar residues" evidence="1">
    <location>
        <begin position="90"/>
        <end position="107"/>
    </location>
</feature>
<evidence type="ECO:0000313" key="3">
    <source>
        <dbReference type="Proteomes" id="UP000756346"/>
    </source>
</evidence>
<reference evidence="2" key="1">
    <citation type="journal article" date="2021" name="Nat. Commun.">
        <title>Genetic determinants of endophytism in the Arabidopsis root mycobiome.</title>
        <authorList>
            <person name="Mesny F."/>
            <person name="Miyauchi S."/>
            <person name="Thiergart T."/>
            <person name="Pickel B."/>
            <person name="Atanasova L."/>
            <person name="Karlsson M."/>
            <person name="Huettel B."/>
            <person name="Barry K.W."/>
            <person name="Haridas S."/>
            <person name="Chen C."/>
            <person name="Bauer D."/>
            <person name="Andreopoulos W."/>
            <person name="Pangilinan J."/>
            <person name="LaButti K."/>
            <person name="Riley R."/>
            <person name="Lipzen A."/>
            <person name="Clum A."/>
            <person name="Drula E."/>
            <person name="Henrissat B."/>
            <person name="Kohler A."/>
            <person name="Grigoriev I.V."/>
            <person name="Martin F.M."/>
            <person name="Hacquard S."/>
        </authorList>
    </citation>
    <scope>NUCLEOTIDE SEQUENCE</scope>
    <source>
        <strain evidence="2">MPI-CAGE-CH-0230</strain>
    </source>
</reference>